<evidence type="ECO:0000256" key="6">
    <source>
        <dbReference type="ARBA" id="ARBA00022670"/>
    </source>
</evidence>
<comment type="cofactor">
    <cofactor evidence="1">
        <name>Co(2+)</name>
        <dbReference type="ChEBI" id="CHEBI:48828"/>
    </cofactor>
</comment>
<dbReference type="InterPro" id="IPR000787">
    <property type="entry name" value="Peptidase_M29"/>
</dbReference>
<comment type="cofactor">
    <cofactor evidence="2">
        <name>Mg(2+)</name>
        <dbReference type="ChEBI" id="CHEBI:18420"/>
    </cofactor>
</comment>
<protein>
    <submittedName>
        <fullName evidence="10">Aminopeptidase</fullName>
    </submittedName>
</protein>
<dbReference type="Pfam" id="PF02073">
    <property type="entry name" value="Peptidase_M29"/>
    <property type="match status" value="1"/>
</dbReference>
<keyword evidence="5 10" id="KW-0031">Aminopeptidase</keyword>
<dbReference type="InterPro" id="IPR035097">
    <property type="entry name" value="M29_N-terminal"/>
</dbReference>
<sequence length="412" mass="44612">MTIQNFDTLLTKYANLIVNTGINIRKGQNVIIYAEIDQQQLVHALTDAAYAGGANRVDVDWSDLHTKREFLRHASDSDLQSLPESASVRAQEIADNVTSRIAVVSNDPDGFAGIDGQRVSTFEQAYQRAVAPVRQATMNNDLDWCVVGAAGQAWAQKIFSGLSAADAQDALWEQIFKINRVTVDNNPTDEWSKHIATLNAQGAWLTEQNFTELHFKSTVTDLTIGLATDHVWEAADSTDKSGSRFVANMPTEEVFTSPDFRNISGTVTSTKPLSYAGVLINDIQLTFEAGKIVSATASSGEAVLQQLISTDDGAKSLGEVSLVPFHSPISESGIVFYNTLFDENASCHLAIGAAYPSNIKNGTTMDTEARQAKGQNESVVHVDFMIGSSDMQVDGILPDGSSVPVFRDGDWA</sequence>
<evidence type="ECO:0000313" key="10">
    <source>
        <dbReference type="EMBL" id="MCW0953072.1"/>
    </source>
</evidence>
<comment type="caution">
    <text evidence="10">The sequence shown here is derived from an EMBL/GenBank/DDBJ whole genome shotgun (WGS) entry which is preliminary data.</text>
</comment>
<dbReference type="PANTHER" id="PTHR34448:SF3">
    <property type="entry name" value="AMINOPEPTIDASE AMPS"/>
    <property type="match status" value="1"/>
</dbReference>
<comment type="similarity">
    <text evidence="4">Belongs to the peptidase M29 family.</text>
</comment>
<dbReference type="SUPFAM" id="SSF144052">
    <property type="entry name" value="Thermophilic metalloprotease-like"/>
    <property type="match status" value="1"/>
</dbReference>
<dbReference type="Gene3D" id="3.40.1830.10">
    <property type="entry name" value="Thermophilic metalloprotease (M29)"/>
    <property type="match status" value="1"/>
</dbReference>
<evidence type="ECO:0000256" key="3">
    <source>
        <dbReference type="ARBA" id="ARBA00001947"/>
    </source>
</evidence>
<keyword evidence="8" id="KW-0378">Hydrolase</keyword>
<evidence type="ECO:0000256" key="2">
    <source>
        <dbReference type="ARBA" id="ARBA00001946"/>
    </source>
</evidence>
<dbReference type="GO" id="GO:0004177">
    <property type="term" value="F:aminopeptidase activity"/>
    <property type="evidence" value="ECO:0007669"/>
    <property type="project" value="UniProtKB-KW"/>
</dbReference>
<evidence type="ECO:0000256" key="9">
    <source>
        <dbReference type="ARBA" id="ARBA00023049"/>
    </source>
</evidence>
<evidence type="ECO:0000256" key="1">
    <source>
        <dbReference type="ARBA" id="ARBA00001941"/>
    </source>
</evidence>
<accession>A0ABT3E4C8</accession>
<dbReference type="EMBL" id="JAOZFE010000002">
    <property type="protein sequence ID" value="MCW0953072.1"/>
    <property type="molecule type" value="Genomic_DNA"/>
</dbReference>
<keyword evidence="6" id="KW-0645">Protease</keyword>
<evidence type="ECO:0000256" key="8">
    <source>
        <dbReference type="ARBA" id="ARBA00022801"/>
    </source>
</evidence>
<dbReference type="RefSeq" id="WP_213408495.1">
    <property type="nucleotide sequence ID" value="NZ_CP074441.1"/>
</dbReference>
<comment type="cofactor">
    <cofactor evidence="3">
        <name>Zn(2+)</name>
        <dbReference type="ChEBI" id="CHEBI:29105"/>
    </cofactor>
</comment>
<keyword evidence="7" id="KW-0479">Metal-binding</keyword>
<dbReference type="PANTHER" id="PTHR34448">
    <property type="entry name" value="AMINOPEPTIDASE"/>
    <property type="match status" value="1"/>
</dbReference>
<evidence type="ECO:0000256" key="4">
    <source>
        <dbReference type="ARBA" id="ARBA00008236"/>
    </source>
</evidence>
<evidence type="ECO:0000256" key="5">
    <source>
        <dbReference type="ARBA" id="ARBA00022438"/>
    </source>
</evidence>
<dbReference type="InterPro" id="IPR052170">
    <property type="entry name" value="M29_Exopeptidase"/>
</dbReference>
<reference evidence="10 11" key="1">
    <citation type="submission" date="2022-10" db="EMBL/GenBank/DDBJ databases">
        <title>Weissella fermenti sp. nov., isolated from fermented cabbage.</title>
        <authorList>
            <person name="Lee J.K."/>
            <person name="Baek J.H."/>
            <person name="Choi D.G."/>
            <person name="Kim J.M."/>
            <person name="Jeon C.O."/>
        </authorList>
    </citation>
    <scope>NUCLEOTIDE SEQUENCE [LARGE SCALE GENOMIC DNA]</scope>
    <source>
        <strain evidence="10 11">KACC 18534</strain>
    </source>
</reference>
<name>A0ABT3E4C8_9LACO</name>
<gene>
    <name evidence="10" type="ORF">OIT44_03165</name>
</gene>
<keyword evidence="9" id="KW-0482">Metalloprotease</keyword>
<dbReference type="PRINTS" id="PR00919">
    <property type="entry name" value="THERMOPTASE"/>
</dbReference>
<proteinExistence type="inferred from homology"/>
<organism evidence="10 11">
    <name type="scientific">Weissella ceti</name>
    <dbReference type="NCBI Taxonomy" id="759620"/>
    <lineage>
        <taxon>Bacteria</taxon>
        <taxon>Bacillati</taxon>
        <taxon>Bacillota</taxon>
        <taxon>Bacilli</taxon>
        <taxon>Lactobacillales</taxon>
        <taxon>Lactobacillaceae</taxon>
        <taxon>Weissella</taxon>
    </lineage>
</organism>
<dbReference type="Proteomes" id="UP001526225">
    <property type="component" value="Unassembled WGS sequence"/>
</dbReference>
<evidence type="ECO:0000313" key="11">
    <source>
        <dbReference type="Proteomes" id="UP001526225"/>
    </source>
</evidence>
<evidence type="ECO:0000256" key="7">
    <source>
        <dbReference type="ARBA" id="ARBA00022723"/>
    </source>
</evidence>
<keyword evidence="11" id="KW-1185">Reference proteome</keyword>